<dbReference type="GO" id="GO:0006955">
    <property type="term" value="P:immune response"/>
    <property type="evidence" value="ECO:0007669"/>
    <property type="project" value="TreeGrafter"/>
</dbReference>
<proteinExistence type="predicted"/>
<reference evidence="2 3" key="1">
    <citation type="submission" date="2021-07" db="EMBL/GenBank/DDBJ databases">
        <authorList>
            <person name="Imarazene B."/>
            <person name="Zahm M."/>
            <person name="Klopp C."/>
            <person name="Cabau C."/>
            <person name="Beille S."/>
            <person name="Jouanno E."/>
            <person name="Castinel A."/>
            <person name="Lluch J."/>
            <person name="Gil L."/>
            <person name="Kuchtly C."/>
            <person name="Lopez Roques C."/>
            <person name="Donnadieu C."/>
            <person name="Parrinello H."/>
            <person name="Journot L."/>
            <person name="Du K."/>
            <person name="Schartl M."/>
            <person name="Retaux S."/>
            <person name="Guiguen Y."/>
        </authorList>
    </citation>
    <scope>NUCLEOTIDE SEQUENCE [LARGE SCALE GENOMIC DNA]</scope>
    <source>
        <strain evidence="2">Pach_M1</strain>
        <tissue evidence="2">Testis</tissue>
    </source>
</reference>
<dbReference type="EMBL" id="JAICCE010000008">
    <property type="protein sequence ID" value="KAG9274776.1"/>
    <property type="molecule type" value="Genomic_DNA"/>
</dbReference>
<feature type="domain" description="Ig-like" evidence="1">
    <location>
        <begin position="9"/>
        <end position="97"/>
    </location>
</feature>
<dbReference type="InterPro" id="IPR013098">
    <property type="entry name" value="Ig_I-set"/>
</dbReference>
<dbReference type="AlphaFoldDB" id="A0A8T2LZH8"/>
<dbReference type="SUPFAM" id="SSF48726">
    <property type="entry name" value="Immunoglobulin"/>
    <property type="match status" value="1"/>
</dbReference>
<dbReference type="PANTHER" id="PTHR14241:SF1">
    <property type="entry name" value="INTERFERON-INDUCED PROTEIN 44-RELATED"/>
    <property type="match status" value="1"/>
</dbReference>
<evidence type="ECO:0000259" key="1">
    <source>
        <dbReference type="PROSITE" id="PS50835"/>
    </source>
</evidence>
<evidence type="ECO:0000313" key="2">
    <source>
        <dbReference type="EMBL" id="KAG9274776.1"/>
    </source>
</evidence>
<dbReference type="InterPro" id="IPR007110">
    <property type="entry name" value="Ig-like_dom"/>
</dbReference>
<dbReference type="Gene3D" id="2.60.40.10">
    <property type="entry name" value="Immunoglobulins"/>
    <property type="match status" value="1"/>
</dbReference>
<dbReference type="PROSITE" id="PS50835">
    <property type="entry name" value="IG_LIKE"/>
    <property type="match status" value="1"/>
</dbReference>
<dbReference type="Pfam" id="PF07679">
    <property type="entry name" value="I-set"/>
    <property type="match status" value="1"/>
</dbReference>
<dbReference type="InterPro" id="IPR003599">
    <property type="entry name" value="Ig_sub"/>
</dbReference>
<protein>
    <submittedName>
        <fullName evidence="2">Interferon-induced protein 44-like</fullName>
    </submittedName>
</protein>
<dbReference type="PANTHER" id="PTHR14241">
    <property type="entry name" value="INTERFERON-INDUCED PROTEIN 44"/>
    <property type="match status" value="1"/>
</dbReference>
<dbReference type="OrthoDB" id="25620at2759"/>
<dbReference type="InterPro" id="IPR036179">
    <property type="entry name" value="Ig-like_dom_sf"/>
</dbReference>
<dbReference type="Gene3D" id="3.40.50.300">
    <property type="entry name" value="P-loop containing nucleotide triphosphate hydrolases"/>
    <property type="match status" value="1"/>
</dbReference>
<evidence type="ECO:0000313" key="3">
    <source>
        <dbReference type="Proteomes" id="UP000752171"/>
    </source>
</evidence>
<gene>
    <name evidence="2" type="primary">IFI44L</name>
    <name evidence="2" type="ORF">AMEX_G11832</name>
</gene>
<dbReference type="Proteomes" id="UP000752171">
    <property type="component" value="Unassembled WGS sequence"/>
</dbReference>
<dbReference type="SMART" id="SM00409">
    <property type="entry name" value="IG"/>
    <property type="match status" value="1"/>
</dbReference>
<name>A0A8T2LZH8_ASTMX</name>
<organism evidence="2 3">
    <name type="scientific">Astyanax mexicanus</name>
    <name type="common">Blind cave fish</name>
    <name type="synonym">Astyanax fasciatus mexicanus</name>
    <dbReference type="NCBI Taxonomy" id="7994"/>
    <lineage>
        <taxon>Eukaryota</taxon>
        <taxon>Metazoa</taxon>
        <taxon>Chordata</taxon>
        <taxon>Craniata</taxon>
        <taxon>Vertebrata</taxon>
        <taxon>Euteleostomi</taxon>
        <taxon>Actinopterygii</taxon>
        <taxon>Neopterygii</taxon>
        <taxon>Teleostei</taxon>
        <taxon>Ostariophysi</taxon>
        <taxon>Characiformes</taxon>
        <taxon>Characoidei</taxon>
        <taxon>Acestrorhamphidae</taxon>
        <taxon>Acestrorhamphinae</taxon>
        <taxon>Astyanax</taxon>
    </lineage>
</organism>
<dbReference type="InterPro" id="IPR027417">
    <property type="entry name" value="P-loop_NTPase"/>
</dbReference>
<dbReference type="SUPFAM" id="SSF52540">
    <property type="entry name" value="P-loop containing nucleoside triphosphate hydrolases"/>
    <property type="match status" value="1"/>
</dbReference>
<dbReference type="InterPro" id="IPR013783">
    <property type="entry name" value="Ig-like_fold"/>
</dbReference>
<accession>A0A8T2LZH8</accession>
<sequence length="376" mass="42543">MGGQNSKPPEFLSVLANKQVKVGEKITLQCKTNIEKLSATWKKNDQKLMCVEGKHTIRNVGTTFILEIENAEETDEGKYTLILEHEKGSGSCSAMVIVELNEWRRIDWEQEMVIRELKSFKISNDSVKELRFLLCGPIGSGKSSVINSIKTVFENRQFINCLAASEVGQSFSEHYRRFTVGSGKSGCLPFAFYDVMGLEAGDLKGVRTDDIIKALKGHVPAEYKFHPLFSITEDNKHYIRSPSVNDKIHCLVNVVPADKITLVDQRVIQKMSDIREAASRLRIPQLVLMTKVDKTCLMTKADLSKIYRSRKIREKMLECSVRLGVPMNCIFPIKSYHDETQLDPKINCLILNALRQMILSANDYVEPCSGKLKYAD</sequence>
<comment type="caution">
    <text evidence="2">The sequence shown here is derived from an EMBL/GenBank/DDBJ whole genome shotgun (WGS) entry which is preliminary data.</text>
</comment>